<organism evidence="5 6">
    <name type="scientific">Pterulicium gracile</name>
    <dbReference type="NCBI Taxonomy" id="1884261"/>
    <lineage>
        <taxon>Eukaryota</taxon>
        <taxon>Fungi</taxon>
        <taxon>Dikarya</taxon>
        <taxon>Basidiomycota</taxon>
        <taxon>Agaricomycotina</taxon>
        <taxon>Agaricomycetes</taxon>
        <taxon>Agaricomycetidae</taxon>
        <taxon>Agaricales</taxon>
        <taxon>Pleurotineae</taxon>
        <taxon>Pterulaceae</taxon>
        <taxon>Pterulicium</taxon>
    </lineage>
</organism>
<dbReference type="OrthoDB" id="6846267at2759"/>
<dbReference type="Gene3D" id="3.40.50.1820">
    <property type="entry name" value="alpha/beta hydrolase"/>
    <property type="match status" value="1"/>
</dbReference>
<gene>
    <name evidence="5" type="ORF">BDV98DRAFT_552006</name>
</gene>
<dbReference type="STRING" id="1884261.A0A5C3QA14"/>
<dbReference type="PANTHER" id="PTHR43142:SF1">
    <property type="entry name" value="CARBOXYLIC ESTER HYDROLASE"/>
    <property type="match status" value="1"/>
</dbReference>
<dbReference type="GO" id="GO:0016787">
    <property type="term" value="F:hydrolase activity"/>
    <property type="evidence" value="ECO:0007669"/>
    <property type="project" value="UniProtKB-KW"/>
</dbReference>
<evidence type="ECO:0000313" key="6">
    <source>
        <dbReference type="Proteomes" id="UP000305067"/>
    </source>
</evidence>
<dbReference type="PANTHER" id="PTHR43142">
    <property type="entry name" value="CARBOXYLIC ESTER HYDROLASE"/>
    <property type="match status" value="1"/>
</dbReference>
<evidence type="ECO:0000256" key="2">
    <source>
        <dbReference type="ARBA" id="ARBA00022801"/>
    </source>
</evidence>
<dbReference type="EMBL" id="ML178836">
    <property type="protein sequence ID" value="TFK98905.1"/>
    <property type="molecule type" value="Genomic_DNA"/>
</dbReference>
<keyword evidence="2 3" id="KW-0378">Hydrolase</keyword>
<accession>A0A5C3QA14</accession>
<dbReference type="AlphaFoldDB" id="A0A5C3QA14"/>
<evidence type="ECO:0000256" key="3">
    <source>
        <dbReference type="RuleBase" id="RU361235"/>
    </source>
</evidence>
<evidence type="ECO:0000256" key="1">
    <source>
        <dbReference type="ARBA" id="ARBA00005964"/>
    </source>
</evidence>
<dbReference type="Pfam" id="PF00135">
    <property type="entry name" value="COesterase"/>
    <property type="match status" value="1"/>
</dbReference>
<sequence length="535" mass="59775">METLHLHDELALPGSERIAVETSFGKVTGGRARNGTIHFLEVPYAEYTGRWKDPLPLPSDFRYDDREYVQEASYCAQPTNDGQAAGWAFKDKVGYGKPSENPLFLNIGIPAGFDPTSAQTQYPVKIYIHGGFLQFGSPHTVSSQPQYVCAEQNVVWVSVGYRVSVLGFLACDEPKIDGNYGFKDQWQALLWIEKNIARFGGDPNNVQLTGLSAGAHSVHQILHHVSRLPPGQNSPFQSANLQSNALLISPRTPSELRPQLHTLCSKLDLSPDSPNILDDLRAVPISTLMDLISSDDLGEYGTFRGCLDGEWMKTTPDPMEWQKSGELAKGLREKGVRSVLLGHVKDEWYLYSLAHPVPTPSSIAPALLRYFPPSLIDPFLSQHSHHLNPSMTPHEILKFFGDALSDFQVHLPVRILHRDLHDAGFPVVRYAIEWAPEGWKALGKYITHGADRPIWMYHLPSLSSSSDQAIAKSWLERVDAETKAAEQAGRPLESEKTVLTLRSGGEVDWMKDGEWMSVMGLEEVVGTKEKRYVWW</sequence>
<dbReference type="Proteomes" id="UP000305067">
    <property type="component" value="Unassembled WGS sequence"/>
</dbReference>
<reference evidence="5 6" key="1">
    <citation type="journal article" date="2019" name="Nat. Ecol. Evol.">
        <title>Megaphylogeny resolves global patterns of mushroom evolution.</title>
        <authorList>
            <person name="Varga T."/>
            <person name="Krizsan K."/>
            <person name="Foldi C."/>
            <person name="Dima B."/>
            <person name="Sanchez-Garcia M."/>
            <person name="Sanchez-Ramirez S."/>
            <person name="Szollosi G.J."/>
            <person name="Szarkandi J.G."/>
            <person name="Papp V."/>
            <person name="Albert L."/>
            <person name="Andreopoulos W."/>
            <person name="Angelini C."/>
            <person name="Antonin V."/>
            <person name="Barry K.W."/>
            <person name="Bougher N.L."/>
            <person name="Buchanan P."/>
            <person name="Buyck B."/>
            <person name="Bense V."/>
            <person name="Catcheside P."/>
            <person name="Chovatia M."/>
            <person name="Cooper J."/>
            <person name="Damon W."/>
            <person name="Desjardin D."/>
            <person name="Finy P."/>
            <person name="Geml J."/>
            <person name="Haridas S."/>
            <person name="Hughes K."/>
            <person name="Justo A."/>
            <person name="Karasinski D."/>
            <person name="Kautmanova I."/>
            <person name="Kiss B."/>
            <person name="Kocsube S."/>
            <person name="Kotiranta H."/>
            <person name="LaButti K.M."/>
            <person name="Lechner B.E."/>
            <person name="Liimatainen K."/>
            <person name="Lipzen A."/>
            <person name="Lukacs Z."/>
            <person name="Mihaltcheva S."/>
            <person name="Morgado L.N."/>
            <person name="Niskanen T."/>
            <person name="Noordeloos M.E."/>
            <person name="Ohm R.A."/>
            <person name="Ortiz-Santana B."/>
            <person name="Ovrebo C."/>
            <person name="Racz N."/>
            <person name="Riley R."/>
            <person name="Savchenko A."/>
            <person name="Shiryaev A."/>
            <person name="Soop K."/>
            <person name="Spirin V."/>
            <person name="Szebenyi C."/>
            <person name="Tomsovsky M."/>
            <person name="Tulloss R.E."/>
            <person name="Uehling J."/>
            <person name="Grigoriev I.V."/>
            <person name="Vagvolgyi C."/>
            <person name="Papp T."/>
            <person name="Martin F.M."/>
            <person name="Miettinen O."/>
            <person name="Hibbett D.S."/>
            <person name="Nagy L.G."/>
        </authorList>
    </citation>
    <scope>NUCLEOTIDE SEQUENCE [LARGE SCALE GENOMIC DNA]</scope>
    <source>
        <strain evidence="5 6">CBS 309.79</strain>
    </source>
</reference>
<comment type="similarity">
    <text evidence="1 3">Belongs to the type-B carboxylesterase/lipase family.</text>
</comment>
<dbReference type="InterPro" id="IPR029058">
    <property type="entry name" value="AB_hydrolase_fold"/>
</dbReference>
<evidence type="ECO:0000313" key="5">
    <source>
        <dbReference type="EMBL" id="TFK98905.1"/>
    </source>
</evidence>
<keyword evidence="6" id="KW-1185">Reference proteome</keyword>
<evidence type="ECO:0000259" key="4">
    <source>
        <dbReference type="Pfam" id="PF00135"/>
    </source>
</evidence>
<dbReference type="PROSITE" id="PS00122">
    <property type="entry name" value="CARBOXYLESTERASE_B_1"/>
    <property type="match status" value="1"/>
</dbReference>
<dbReference type="InterPro" id="IPR002018">
    <property type="entry name" value="CarbesteraseB"/>
</dbReference>
<feature type="domain" description="Carboxylesterase type B" evidence="4">
    <location>
        <begin position="19"/>
        <end position="317"/>
    </location>
</feature>
<protein>
    <recommendedName>
        <fullName evidence="3">Carboxylic ester hydrolase</fullName>
        <ecNumber evidence="3">3.1.1.-</ecNumber>
    </recommendedName>
</protein>
<dbReference type="EC" id="3.1.1.-" evidence="3"/>
<name>A0A5C3QA14_9AGAR</name>
<dbReference type="InterPro" id="IPR019826">
    <property type="entry name" value="Carboxylesterase_B_AS"/>
</dbReference>
<dbReference type="SUPFAM" id="SSF53474">
    <property type="entry name" value="alpha/beta-Hydrolases"/>
    <property type="match status" value="1"/>
</dbReference>
<proteinExistence type="inferred from homology"/>